<evidence type="ECO:0000313" key="3">
    <source>
        <dbReference type="RefSeq" id="XP_006817731.1"/>
    </source>
</evidence>
<gene>
    <name evidence="3" type="primary">LOC100368031</name>
</gene>
<reference evidence="3" key="1">
    <citation type="submission" date="2025-08" db="UniProtKB">
        <authorList>
            <consortium name="RefSeq"/>
        </authorList>
    </citation>
    <scope>IDENTIFICATION</scope>
    <source>
        <tissue evidence="3">Testes</tissue>
    </source>
</reference>
<accession>A0ABM0MCJ0</accession>
<organism evidence="2 3">
    <name type="scientific">Saccoglossus kowalevskii</name>
    <name type="common">Acorn worm</name>
    <dbReference type="NCBI Taxonomy" id="10224"/>
    <lineage>
        <taxon>Eukaryota</taxon>
        <taxon>Metazoa</taxon>
        <taxon>Hemichordata</taxon>
        <taxon>Enteropneusta</taxon>
        <taxon>Harrimaniidae</taxon>
        <taxon>Saccoglossus</taxon>
    </lineage>
</organism>
<name>A0ABM0MCJ0_SACKO</name>
<proteinExistence type="predicted"/>
<protein>
    <submittedName>
        <fullName evidence="3">Uncharacterized protein LOC100368031</fullName>
    </submittedName>
</protein>
<keyword evidence="1" id="KW-0732">Signal</keyword>
<evidence type="ECO:0000313" key="2">
    <source>
        <dbReference type="Proteomes" id="UP000694865"/>
    </source>
</evidence>
<feature type="chain" id="PRO_5045900318" evidence="1">
    <location>
        <begin position="28"/>
        <end position="147"/>
    </location>
</feature>
<evidence type="ECO:0000256" key="1">
    <source>
        <dbReference type="SAM" id="SignalP"/>
    </source>
</evidence>
<dbReference type="Proteomes" id="UP000694865">
    <property type="component" value="Unplaced"/>
</dbReference>
<keyword evidence="2" id="KW-1185">Reference proteome</keyword>
<dbReference type="RefSeq" id="XP_006817731.1">
    <property type="nucleotide sequence ID" value="XM_006817668.1"/>
</dbReference>
<feature type="signal peptide" evidence="1">
    <location>
        <begin position="1"/>
        <end position="27"/>
    </location>
</feature>
<dbReference type="GeneID" id="100368031"/>
<sequence length="147" mass="16735">MIMIPLTLTCTMLEMLLQNAAFNPTLGNLSTRTLLTINAYKPPAMYNKEFTEFAVTVLEVSESITWTIPCCKVIKLNLTKERFTTDNDKCANREDGVIQTSDHRLLLSNDMKITCSEHCLFLVDNKECGLFWKWDFRGEVSDLASLS</sequence>